<dbReference type="VEuPathDB" id="VectorBase:ASIC003282"/>
<dbReference type="Proteomes" id="UP000030765">
    <property type="component" value="Unassembled WGS sequence"/>
</dbReference>
<dbReference type="EMBL" id="KE524748">
    <property type="protein sequence ID" value="KFB36197.1"/>
    <property type="molecule type" value="Genomic_DNA"/>
</dbReference>
<evidence type="ECO:0000313" key="2">
    <source>
        <dbReference type="EMBL" id="KFB36197.1"/>
    </source>
</evidence>
<gene>
    <name evidence="2" type="ORF">ZHAS_00003282</name>
</gene>
<protein>
    <submittedName>
        <fullName evidence="2 3">N-acetyltransferase GCN5</fullName>
    </submittedName>
</protein>
<feature type="region of interest" description="Disordered" evidence="1">
    <location>
        <begin position="1"/>
        <end position="27"/>
    </location>
</feature>
<evidence type="ECO:0000313" key="3">
    <source>
        <dbReference type="EnsemblMetazoa" id="ASIC003282-PA"/>
    </source>
</evidence>
<reference evidence="3" key="2">
    <citation type="submission" date="2020-05" db="UniProtKB">
        <authorList>
            <consortium name="EnsemblMetazoa"/>
        </authorList>
    </citation>
    <scope>IDENTIFICATION</scope>
</reference>
<evidence type="ECO:0000256" key="1">
    <source>
        <dbReference type="SAM" id="MobiDB-lite"/>
    </source>
</evidence>
<feature type="compositionally biased region" description="Basic and acidic residues" evidence="1">
    <location>
        <begin position="59"/>
        <end position="74"/>
    </location>
</feature>
<dbReference type="EMBL" id="ATLV01012013">
    <property type="status" value="NOT_ANNOTATED_CDS"/>
    <property type="molecule type" value="Genomic_DNA"/>
</dbReference>
<organism evidence="2">
    <name type="scientific">Anopheles sinensis</name>
    <name type="common">Mosquito</name>
    <dbReference type="NCBI Taxonomy" id="74873"/>
    <lineage>
        <taxon>Eukaryota</taxon>
        <taxon>Metazoa</taxon>
        <taxon>Ecdysozoa</taxon>
        <taxon>Arthropoda</taxon>
        <taxon>Hexapoda</taxon>
        <taxon>Insecta</taxon>
        <taxon>Pterygota</taxon>
        <taxon>Neoptera</taxon>
        <taxon>Endopterygota</taxon>
        <taxon>Diptera</taxon>
        <taxon>Nematocera</taxon>
        <taxon>Culicoidea</taxon>
        <taxon>Culicidae</taxon>
        <taxon>Anophelinae</taxon>
        <taxon>Anopheles</taxon>
    </lineage>
</organism>
<proteinExistence type="predicted"/>
<keyword evidence="4" id="KW-1185">Reference proteome</keyword>
<evidence type="ECO:0000313" key="4">
    <source>
        <dbReference type="Proteomes" id="UP000030765"/>
    </source>
</evidence>
<keyword evidence="2" id="KW-0808">Transferase</keyword>
<dbReference type="EnsemblMetazoa" id="ASIC003282-RA">
    <property type="protein sequence ID" value="ASIC003282-PA"/>
    <property type="gene ID" value="ASIC003282"/>
</dbReference>
<accession>A0A084VE03</accession>
<reference evidence="2 4" key="1">
    <citation type="journal article" date="2014" name="BMC Genomics">
        <title>Genome sequence of Anopheles sinensis provides insight into genetics basis of mosquito competence for malaria parasites.</title>
        <authorList>
            <person name="Zhou D."/>
            <person name="Zhang D."/>
            <person name="Ding G."/>
            <person name="Shi L."/>
            <person name="Hou Q."/>
            <person name="Ye Y."/>
            <person name="Xu Y."/>
            <person name="Zhou H."/>
            <person name="Xiong C."/>
            <person name="Li S."/>
            <person name="Yu J."/>
            <person name="Hong S."/>
            <person name="Yu X."/>
            <person name="Zou P."/>
            <person name="Chen C."/>
            <person name="Chang X."/>
            <person name="Wang W."/>
            <person name="Lv Y."/>
            <person name="Sun Y."/>
            <person name="Ma L."/>
            <person name="Shen B."/>
            <person name="Zhu C."/>
        </authorList>
    </citation>
    <scope>NUCLEOTIDE SEQUENCE [LARGE SCALE GENOMIC DNA]</scope>
</reference>
<name>A0A084VE03_ANOSI</name>
<dbReference type="GO" id="GO:0016740">
    <property type="term" value="F:transferase activity"/>
    <property type="evidence" value="ECO:0007669"/>
    <property type="project" value="UniProtKB-KW"/>
</dbReference>
<dbReference type="AlphaFoldDB" id="A0A084VE03"/>
<sequence>MPRSRRDAGQTSSGWSRRVPRAKNSDRSLPAENGIVFLRAGPINMRRRIRCSHTNIHPDSGDRSHGGTNETERPRRAHQTHPTDIVFVAHTCAVPPSPCALAGSSHPHRAACCQQSFPLGATEKNHRTEKVIKFTHNVKVSRGGTPRKKENDEMMLQMHNLPAAACSNSWHGNYIMAIVHLNQINWSKRA</sequence>
<feature type="region of interest" description="Disordered" evidence="1">
    <location>
        <begin position="53"/>
        <end position="80"/>
    </location>
</feature>